<dbReference type="Proteomes" id="UP001060085">
    <property type="component" value="Linkage Group LG08"/>
</dbReference>
<name>A0ACB9ZQJ0_CATRO</name>
<organism evidence="1 2">
    <name type="scientific">Catharanthus roseus</name>
    <name type="common">Madagascar periwinkle</name>
    <name type="synonym">Vinca rosea</name>
    <dbReference type="NCBI Taxonomy" id="4058"/>
    <lineage>
        <taxon>Eukaryota</taxon>
        <taxon>Viridiplantae</taxon>
        <taxon>Streptophyta</taxon>
        <taxon>Embryophyta</taxon>
        <taxon>Tracheophyta</taxon>
        <taxon>Spermatophyta</taxon>
        <taxon>Magnoliopsida</taxon>
        <taxon>eudicotyledons</taxon>
        <taxon>Gunneridae</taxon>
        <taxon>Pentapetalae</taxon>
        <taxon>asterids</taxon>
        <taxon>lamiids</taxon>
        <taxon>Gentianales</taxon>
        <taxon>Apocynaceae</taxon>
        <taxon>Rauvolfioideae</taxon>
        <taxon>Vinceae</taxon>
        <taxon>Catharanthinae</taxon>
        <taxon>Catharanthus</taxon>
    </lineage>
</organism>
<accession>A0ACB9ZQJ0</accession>
<reference evidence="2" key="1">
    <citation type="journal article" date="2023" name="Nat. Plants">
        <title>Single-cell RNA sequencing provides a high-resolution roadmap for understanding the multicellular compartmentation of specialized metabolism.</title>
        <authorList>
            <person name="Sun S."/>
            <person name="Shen X."/>
            <person name="Li Y."/>
            <person name="Li Y."/>
            <person name="Wang S."/>
            <person name="Li R."/>
            <person name="Zhang H."/>
            <person name="Shen G."/>
            <person name="Guo B."/>
            <person name="Wei J."/>
            <person name="Xu J."/>
            <person name="St-Pierre B."/>
            <person name="Chen S."/>
            <person name="Sun C."/>
        </authorList>
    </citation>
    <scope>NUCLEOTIDE SEQUENCE [LARGE SCALE GENOMIC DNA]</scope>
</reference>
<gene>
    <name evidence="1" type="ORF">M9H77_35991</name>
</gene>
<proteinExistence type="predicted"/>
<evidence type="ECO:0000313" key="2">
    <source>
        <dbReference type="Proteomes" id="UP001060085"/>
    </source>
</evidence>
<dbReference type="EMBL" id="CM044708">
    <property type="protein sequence ID" value="KAI5649986.1"/>
    <property type="molecule type" value="Genomic_DNA"/>
</dbReference>
<protein>
    <submittedName>
        <fullName evidence="1">Uncharacterized protein</fullName>
    </submittedName>
</protein>
<comment type="caution">
    <text evidence="1">The sequence shown here is derived from an EMBL/GenBank/DDBJ whole genome shotgun (WGS) entry which is preliminary data.</text>
</comment>
<evidence type="ECO:0000313" key="1">
    <source>
        <dbReference type="EMBL" id="KAI5649986.1"/>
    </source>
</evidence>
<sequence length="164" mass="19358">MEYPQTNSSWQKRDAIRRQYMAYSKLTREKSNFYKDSDYGGNAYSVNTIEMKIFTHRRQMGIGKFFPRAKTFDHMPYDDHRAYEGVIGIYDYCENSPYDIYKGYHGSHDYKMMLLMCLNCKISMILIELFYGEIFIAAFNASSSNVACLLWLFKGLDPRTNPFK</sequence>
<keyword evidence="2" id="KW-1185">Reference proteome</keyword>